<dbReference type="AlphaFoldDB" id="A0A382CYK5"/>
<reference evidence="1" key="1">
    <citation type="submission" date="2018-05" db="EMBL/GenBank/DDBJ databases">
        <authorList>
            <person name="Lanie J.A."/>
            <person name="Ng W.-L."/>
            <person name="Kazmierczak K.M."/>
            <person name="Andrzejewski T.M."/>
            <person name="Davidsen T.M."/>
            <person name="Wayne K.J."/>
            <person name="Tettelin H."/>
            <person name="Glass J.I."/>
            <person name="Rusch D."/>
            <person name="Podicherti R."/>
            <person name="Tsui H.-C.T."/>
            <person name="Winkler M.E."/>
        </authorList>
    </citation>
    <scope>NUCLEOTIDE SEQUENCE</scope>
</reference>
<gene>
    <name evidence="1" type="ORF">METZ01_LOCUS183251</name>
</gene>
<proteinExistence type="predicted"/>
<evidence type="ECO:0000313" key="1">
    <source>
        <dbReference type="EMBL" id="SVB30397.1"/>
    </source>
</evidence>
<name>A0A382CYK5_9ZZZZ</name>
<accession>A0A382CYK5</accession>
<sequence length="53" mass="5858">MVYCPLSQVTVTAHKNRIFIKLLSYSKASSNACIVYAGPFIGTYRSRVESANT</sequence>
<organism evidence="1">
    <name type="scientific">marine metagenome</name>
    <dbReference type="NCBI Taxonomy" id="408172"/>
    <lineage>
        <taxon>unclassified sequences</taxon>
        <taxon>metagenomes</taxon>
        <taxon>ecological metagenomes</taxon>
    </lineage>
</organism>
<dbReference type="EMBL" id="UINC01036436">
    <property type="protein sequence ID" value="SVB30397.1"/>
    <property type="molecule type" value="Genomic_DNA"/>
</dbReference>
<protein>
    <submittedName>
        <fullName evidence="1">Uncharacterized protein</fullName>
    </submittedName>
</protein>